<keyword evidence="2" id="KW-1185">Reference proteome</keyword>
<evidence type="ECO:0000313" key="1">
    <source>
        <dbReference type="EMBL" id="RRC96296.1"/>
    </source>
</evidence>
<dbReference type="OrthoDB" id="8480367at2"/>
<protein>
    <submittedName>
        <fullName evidence="1">DUF3710 domain-containing protein</fullName>
    </submittedName>
</protein>
<dbReference type="AlphaFoldDB" id="A0A3P1SH09"/>
<evidence type="ECO:0000313" key="2">
    <source>
        <dbReference type="Proteomes" id="UP000280444"/>
    </source>
</evidence>
<gene>
    <name evidence="1" type="ORF">EII11_01180</name>
</gene>
<organism evidence="1 2">
    <name type="scientific">Schaalia canis</name>
    <dbReference type="NCBI Taxonomy" id="100469"/>
    <lineage>
        <taxon>Bacteria</taxon>
        <taxon>Bacillati</taxon>
        <taxon>Actinomycetota</taxon>
        <taxon>Actinomycetes</taxon>
        <taxon>Actinomycetales</taxon>
        <taxon>Actinomycetaceae</taxon>
        <taxon>Schaalia</taxon>
    </lineage>
</organism>
<proteinExistence type="predicted"/>
<dbReference type="InterPro" id="IPR022183">
    <property type="entry name" value="DUF3710"/>
</dbReference>
<dbReference type="Proteomes" id="UP000280444">
    <property type="component" value="Unassembled WGS sequence"/>
</dbReference>
<sequence length="216" mass="23401">MFGRKKHAPAPVESSSEDATVTLPTLADEHSIWDQPGPRSAEEVDTSVGYIDHGAVKIPAVHGMRVEPLGSLSQGVAAGIRLTIGTSLVEIEVYAAPKSGGVWDNMRHSLRELALQHGAQVEEKTTRYGVEHLVTIPVTMPDGGQGQTYVREIGHEGSRWVSRIKMVGQAAVDPQVGAEFEKLIDRIVVVRGSEPRARLEILPVTFTEHNVQAPHA</sequence>
<dbReference type="RefSeq" id="WP_124867740.1">
    <property type="nucleotide sequence ID" value="NZ_RQZF01000001.1"/>
</dbReference>
<name>A0A3P1SH09_9ACTO</name>
<accession>A0A3P1SH09</accession>
<comment type="caution">
    <text evidence="1">The sequence shown here is derived from an EMBL/GenBank/DDBJ whole genome shotgun (WGS) entry which is preliminary data.</text>
</comment>
<reference evidence="1 2" key="1">
    <citation type="submission" date="2018-11" db="EMBL/GenBank/DDBJ databases">
        <title>Genomes From Bacteria Associated with the Canine Oral Cavity: a Test Case for Automated Genome-Based Taxonomic Assignment.</title>
        <authorList>
            <person name="Coil D.A."/>
            <person name="Jospin G."/>
            <person name="Darling A.E."/>
            <person name="Wallis C."/>
            <person name="Davis I.J."/>
            <person name="Harris S."/>
            <person name="Eisen J.A."/>
            <person name="Holcombe L.J."/>
            <person name="O'Flynn C."/>
        </authorList>
    </citation>
    <scope>NUCLEOTIDE SEQUENCE [LARGE SCALE GENOMIC DNA]</scope>
    <source>
        <strain evidence="1 2">OH770</strain>
    </source>
</reference>
<dbReference type="Pfam" id="PF12502">
    <property type="entry name" value="DUF3710"/>
    <property type="match status" value="1"/>
</dbReference>
<dbReference type="EMBL" id="RQZF01000001">
    <property type="protein sequence ID" value="RRC96296.1"/>
    <property type="molecule type" value="Genomic_DNA"/>
</dbReference>